<evidence type="ECO:0000313" key="2">
    <source>
        <dbReference type="EMBL" id="QMV72626.1"/>
    </source>
</evidence>
<protein>
    <recommendedName>
        <fullName evidence="4">Chemotaxis protein</fullName>
    </recommendedName>
</protein>
<evidence type="ECO:0008006" key="4">
    <source>
        <dbReference type="Google" id="ProtNLM"/>
    </source>
</evidence>
<accession>A0A7G5EF51</accession>
<keyword evidence="1" id="KW-0175">Coiled coil</keyword>
<name>A0A7G5EF51_9BURK</name>
<dbReference type="KEGG" id="cpis:HS961_07110"/>
<dbReference type="EMBL" id="CP058554">
    <property type="protein sequence ID" value="QMV72626.1"/>
    <property type="molecule type" value="Genomic_DNA"/>
</dbReference>
<keyword evidence="3" id="KW-1185">Reference proteome</keyword>
<dbReference type="AlphaFoldDB" id="A0A7G5EF51"/>
<proteinExistence type="predicted"/>
<feature type="coiled-coil region" evidence="1">
    <location>
        <begin position="49"/>
        <end position="125"/>
    </location>
</feature>
<evidence type="ECO:0000256" key="1">
    <source>
        <dbReference type="SAM" id="Coils"/>
    </source>
</evidence>
<evidence type="ECO:0000313" key="3">
    <source>
        <dbReference type="Proteomes" id="UP000515240"/>
    </source>
</evidence>
<dbReference type="Proteomes" id="UP000515240">
    <property type="component" value="Chromosome"/>
</dbReference>
<sequence>MDFTQLFEAAKSQLGSALALAAVVTYFIWRERGKQKLEDADNAGSVRAIDEWTAIAQALREANRELTLRADAFAKERNDLTASLGLLQGEIKSLQSTIDSQARQIEAQRGEIQAMRSEVQQLRSQR</sequence>
<organism evidence="2 3">
    <name type="scientific">Comamonas piscis</name>
    <dbReference type="NCBI Taxonomy" id="1562974"/>
    <lineage>
        <taxon>Bacteria</taxon>
        <taxon>Pseudomonadati</taxon>
        <taxon>Pseudomonadota</taxon>
        <taxon>Betaproteobacteria</taxon>
        <taxon>Burkholderiales</taxon>
        <taxon>Comamonadaceae</taxon>
        <taxon>Comamonas</taxon>
    </lineage>
</organism>
<dbReference type="RefSeq" id="WP_182327041.1">
    <property type="nucleotide sequence ID" value="NZ_CP058554.1"/>
</dbReference>
<reference evidence="2 3" key="1">
    <citation type="journal article" date="2020" name="G3 (Bethesda)">
        <title>CeMbio - The Caenorhabditis elegans Microbiome Resource.</title>
        <authorList>
            <person name="Dirksen P."/>
            <person name="Assie A."/>
            <person name="Zimmermann J."/>
            <person name="Zhang F."/>
            <person name="Tietje A.M."/>
            <person name="Marsh S.A."/>
            <person name="Felix M.A."/>
            <person name="Shapira M."/>
            <person name="Kaleta C."/>
            <person name="Schulenburg H."/>
            <person name="Samuel B."/>
        </authorList>
    </citation>
    <scope>NUCLEOTIDE SEQUENCE [LARGE SCALE GENOMIC DNA]</scope>
    <source>
        <strain evidence="2 3">BIGb0172</strain>
    </source>
</reference>
<gene>
    <name evidence="2" type="ORF">HS961_07110</name>
</gene>